<evidence type="ECO:0000313" key="1">
    <source>
        <dbReference type="EMBL" id="MBF9135264.1"/>
    </source>
</evidence>
<accession>A0ABS0HAS9</accession>
<evidence type="ECO:0000313" key="2">
    <source>
        <dbReference type="Proteomes" id="UP000638560"/>
    </source>
</evidence>
<sequence length="103" mass="11253">MSTTMYAEDRRMIIIYNAGGDWHSEHGTVQDVAKIFSDLDHGYADLGGAPQPYGLDDAGKPVPLEVKVERGEYNADNWSDRSVTVTFPDGAVAVGSYRVDGRC</sequence>
<comment type="caution">
    <text evidence="1">The sequence shown here is derived from an EMBL/GenBank/DDBJ whole genome shotgun (WGS) entry which is preliminary data.</text>
</comment>
<reference evidence="1 2" key="1">
    <citation type="submission" date="2020-11" db="EMBL/GenBank/DDBJ databases">
        <title>A novel isolate from a Black sea contaminated sediment with potential to produce alkanes: Plantactinospora alkalitolerans sp. nov.</title>
        <authorList>
            <person name="Carro L."/>
            <person name="Veyisoglu A."/>
            <person name="Guven K."/>
            <person name="Schumann P."/>
            <person name="Klenk H.-P."/>
            <person name="Sahin N."/>
        </authorList>
    </citation>
    <scope>NUCLEOTIDE SEQUENCE [LARGE SCALE GENOMIC DNA]</scope>
    <source>
        <strain evidence="1 2">S1510</strain>
    </source>
</reference>
<dbReference type="RefSeq" id="WP_196206721.1">
    <property type="nucleotide sequence ID" value="NZ_JADPUN010000422.1"/>
</dbReference>
<dbReference type="EMBL" id="JADPUN010000422">
    <property type="protein sequence ID" value="MBF9135264.1"/>
    <property type="molecule type" value="Genomic_DNA"/>
</dbReference>
<keyword evidence="2" id="KW-1185">Reference proteome</keyword>
<proteinExistence type="predicted"/>
<protein>
    <submittedName>
        <fullName evidence="1">Uncharacterized protein</fullName>
    </submittedName>
</protein>
<name>A0ABS0HAS9_9ACTN</name>
<gene>
    <name evidence="1" type="ORF">I0C86_41170</name>
</gene>
<organism evidence="1 2">
    <name type="scientific">Plantactinospora alkalitolerans</name>
    <dbReference type="NCBI Taxonomy" id="2789879"/>
    <lineage>
        <taxon>Bacteria</taxon>
        <taxon>Bacillati</taxon>
        <taxon>Actinomycetota</taxon>
        <taxon>Actinomycetes</taxon>
        <taxon>Micromonosporales</taxon>
        <taxon>Micromonosporaceae</taxon>
        <taxon>Plantactinospora</taxon>
    </lineage>
</organism>
<dbReference type="Proteomes" id="UP000638560">
    <property type="component" value="Unassembled WGS sequence"/>
</dbReference>